<organism evidence="3 4">
    <name type="scientific">Arthrobacter russicus</name>
    <dbReference type="NCBI Taxonomy" id="172040"/>
    <lineage>
        <taxon>Bacteria</taxon>
        <taxon>Bacillati</taxon>
        <taxon>Actinomycetota</taxon>
        <taxon>Actinomycetes</taxon>
        <taxon>Micrococcales</taxon>
        <taxon>Micrococcaceae</taxon>
        <taxon>Arthrobacter</taxon>
    </lineage>
</organism>
<accession>A0ABU1J6A6</accession>
<reference evidence="3 4" key="1">
    <citation type="submission" date="2023-07" db="EMBL/GenBank/DDBJ databases">
        <title>Sequencing the genomes of 1000 actinobacteria strains.</title>
        <authorList>
            <person name="Klenk H.-P."/>
        </authorList>
    </citation>
    <scope>NUCLEOTIDE SEQUENCE [LARGE SCALE GENOMIC DNA]</scope>
    <source>
        <strain evidence="3 4">DSM 14555</strain>
    </source>
</reference>
<proteinExistence type="predicted"/>
<gene>
    <name evidence="3" type="ORF">JOE69_000121</name>
</gene>
<dbReference type="Pfam" id="PF18859">
    <property type="entry name" value="acVLRF1"/>
    <property type="match status" value="1"/>
</dbReference>
<sequence length="232" mass="24141">MSTALPPAARTAWVSADRIVGWVDRFNASHGASSITETAEQGFELSAADGARASLQPPWPVAGRPGSGSGPAARLASLSGQARPIGLILIRRGGYALALCREGAVLASKVGTRHVQSRTAAGGWSQQRFARRRANQADAMIEAVAAHAAALPLHEAEYLVLGGDKAMAAAVVAEPVLRQLARLPRLEFLDVPDPRAKVLALAAQRACSVKITVTDPSGAPGRADPAQQNPVR</sequence>
<comment type="caution">
    <text evidence="3">The sequence shown here is derived from an EMBL/GenBank/DDBJ whole genome shotgun (WGS) entry which is preliminary data.</text>
</comment>
<dbReference type="InterPro" id="IPR040783">
    <property type="entry name" value="VLRF1"/>
</dbReference>
<dbReference type="Gene3D" id="3.30.420.60">
    <property type="entry name" value="eRF1 domain 2"/>
    <property type="match status" value="1"/>
</dbReference>
<name>A0ABU1J6A6_9MICC</name>
<dbReference type="EMBL" id="JAVDQF010000001">
    <property type="protein sequence ID" value="MDR6267883.1"/>
    <property type="molecule type" value="Genomic_DNA"/>
</dbReference>
<dbReference type="RefSeq" id="WP_309795182.1">
    <property type="nucleotide sequence ID" value="NZ_BAAAHY010000006.1"/>
</dbReference>
<dbReference type="NCBIfam" id="NF041024">
    <property type="entry name" value="acVLRF1_NCBI"/>
    <property type="match status" value="1"/>
</dbReference>
<evidence type="ECO:0000313" key="4">
    <source>
        <dbReference type="Proteomes" id="UP001185069"/>
    </source>
</evidence>
<keyword evidence="4" id="KW-1185">Reference proteome</keyword>
<feature type="region of interest" description="Disordered" evidence="1">
    <location>
        <begin position="54"/>
        <end position="75"/>
    </location>
</feature>
<dbReference type="InterPro" id="IPR042226">
    <property type="entry name" value="eFR1_2_sf"/>
</dbReference>
<dbReference type="SUPFAM" id="SSF53137">
    <property type="entry name" value="Translational machinery components"/>
    <property type="match status" value="1"/>
</dbReference>
<evidence type="ECO:0000313" key="3">
    <source>
        <dbReference type="EMBL" id="MDR6267883.1"/>
    </source>
</evidence>
<feature type="domain" description="Actinobacteria/chloroflexi VLRF1 release factor" evidence="2">
    <location>
        <begin position="83"/>
        <end position="212"/>
    </location>
</feature>
<evidence type="ECO:0000256" key="1">
    <source>
        <dbReference type="SAM" id="MobiDB-lite"/>
    </source>
</evidence>
<protein>
    <recommendedName>
        <fullName evidence="2">Actinobacteria/chloroflexi VLRF1 release factor domain-containing protein</fullName>
    </recommendedName>
</protein>
<evidence type="ECO:0000259" key="2">
    <source>
        <dbReference type="Pfam" id="PF18859"/>
    </source>
</evidence>
<dbReference type="Proteomes" id="UP001185069">
    <property type="component" value="Unassembled WGS sequence"/>
</dbReference>